<proteinExistence type="predicted"/>
<comment type="caution">
    <text evidence="2">The sequence shown here is derived from an EMBL/GenBank/DDBJ whole genome shotgun (WGS) entry which is preliminary data.</text>
</comment>
<keyword evidence="3" id="KW-1185">Reference proteome</keyword>
<sequence length="466" mass="50890">MVAGMNASTPFVSSVSTSGITNMSEVNAPHQSATKSNVDVAVIFGVSLTTVGDLEVLIKDIDASKHEELLFGMTNDKHKVVIDALGIMYELIEAQRASNLPNDGFNSNGTRNASSVPVTLHTSSHAKDDFEFNDSKILIYTIDDVTALFNVPFNSLKEINEFTKDLKVGKNALWSKLTKEACSGIFDIICNRWDTFLNMQKSALIVDDSLSAAGASSKDQPKVKSNFRPLVVDPVFDGVNIFIPRKVVKKVQLHDVPLQFFEEDGIFLIAMFIGKPVMVDSYTSSMCNDSWGRSSFARCLIEVNSEAHLVNVVTISITSLTGDDFTKDTIHVEYEWRPPKCDLCKIFGHVHDQCPKKVVSPHIVTTSNVVTPTVEKTNDGFQTVGKTKEEERAPKKGASNVSNAFKSSSMLKTAGTSSKKDDITTSNSYSVLNDKEENVEYVYDESANLFTNTKTGGSSSLTSAAG</sequence>
<dbReference type="PANTHER" id="PTHR31286:SF99">
    <property type="entry name" value="DUF4283 DOMAIN-CONTAINING PROTEIN"/>
    <property type="match status" value="1"/>
</dbReference>
<gene>
    <name evidence="2" type="ORF">Tco_0926118</name>
</gene>
<reference evidence="2" key="2">
    <citation type="submission" date="2022-01" db="EMBL/GenBank/DDBJ databases">
        <authorList>
            <person name="Yamashiro T."/>
            <person name="Shiraishi A."/>
            <person name="Satake H."/>
            <person name="Nakayama K."/>
        </authorList>
    </citation>
    <scope>NUCLEOTIDE SEQUENCE</scope>
</reference>
<dbReference type="Proteomes" id="UP001151760">
    <property type="component" value="Unassembled WGS sequence"/>
</dbReference>
<feature type="region of interest" description="Disordered" evidence="1">
    <location>
        <begin position="383"/>
        <end position="404"/>
    </location>
</feature>
<dbReference type="EMBL" id="BQNB010015072">
    <property type="protein sequence ID" value="GJT35699.1"/>
    <property type="molecule type" value="Genomic_DNA"/>
</dbReference>
<protein>
    <submittedName>
        <fullName evidence="2">Zinc knuckle CX2CX4HX4C containing protein</fullName>
    </submittedName>
</protein>
<dbReference type="InterPro" id="IPR040256">
    <property type="entry name" value="At4g02000-like"/>
</dbReference>
<accession>A0ABQ5DF41</accession>
<dbReference type="PANTHER" id="PTHR31286">
    <property type="entry name" value="GLYCINE-RICH CELL WALL STRUCTURAL PROTEIN 1.8-LIKE"/>
    <property type="match status" value="1"/>
</dbReference>
<organism evidence="2 3">
    <name type="scientific">Tanacetum coccineum</name>
    <dbReference type="NCBI Taxonomy" id="301880"/>
    <lineage>
        <taxon>Eukaryota</taxon>
        <taxon>Viridiplantae</taxon>
        <taxon>Streptophyta</taxon>
        <taxon>Embryophyta</taxon>
        <taxon>Tracheophyta</taxon>
        <taxon>Spermatophyta</taxon>
        <taxon>Magnoliopsida</taxon>
        <taxon>eudicotyledons</taxon>
        <taxon>Gunneridae</taxon>
        <taxon>Pentapetalae</taxon>
        <taxon>asterids</taxon>
        <taxon>campanulids</taxon>
        <taxon>Asterales</taxon>
        <taxon>Asteraceae</taxon>
        <taxon>Asteroideae</taxon>
        <taxon>Anthemideae</taxon>
        <taxon>Anthemidinae</taxon>
        <taxon>Tanacetum</taxon>
    </lineage>
</organism>
<evidence type="ECO:0000256" key="1">
    <source>
        <dbReference type="SAM" id="MobiDB-lite"/>
    </source>
</evidence>
<evidence type="ECO:0000313" key="3">
    <source>
        <dbReference type="Proteomes" id="UP001151760"/>
    </source>
</evidence>
<reference evidence="2" key="1">
    <citation type="journal article" date="2022" name="Int. J. Mol. Sci.">
        <title>Draft Genome of Tanacetum Coccineum: Genomic Comparison of Closely Related Tanacetum-Family Plants.</title>
        <authorList>
            <person name="Yamashiro T."/>
            <person name="Shiraishi A."/>
            <person name="Nakayama K."/>
            <person name="Satake H."/>
        </authorList>
    </citation>
    <scope>NUCLEOTIDE SEQUENCE</scope>
</reference>
<evidence type="ECO:0000313" key="2">
    <source>
        <dbReference type="EMBL" id="GJT35699.1"/>
    </source>
</evidence>
<name>A0ABQ5DF41_9ASTR</name>